<feature type="region of interest" description="Disordered" evidence="1">
    <location>
        <begin position="1"/>
        <end position="34"/>
    </location>
</feature>
<name>D3AXI3_HETP5</name>
<keyword evidence="3" id="KW-1185">Reference proteome</keyword>
<dbReference type="EMBL" id="ADBJ01000003">
    <property type="protein sequence ID" value="EFA86252.1"/>
    <property type="molecule type" value="Genomic_DNA"/>
</dbReference>
<evidence type="ECO:0000256" key="1">
    <source>
        <dbReference type="SAM" id="MobiDB-lite"/>
    </source>
</evidence>
<gene>
    <name evidence="2" type="ORF">PPL_00814</name>
</gene>
<dbReference type="GeneID" id="31356345"/>
<evidence type="ECO:0000313" key="2">
    <source>
        <dbReference type="EMBL" id="EFA86252.1"/>
    </source>
</evidence>
<accession>D3AXI3</accession>
<dbReference type="RefSeq" id="XP_020438357.1">
    <property type="nucleotide sequence ID" value="XM_020571834.1"/>
</dbReference>
<dbReference type="Proteomes" id="UP000001396">
    <property type="component" value="Unassembled WGS sequence"/>
</dbReference>
<protein>
    <submittedName>
        <fullName evidence="2">Uncharacterized protein</fullName>
    </submittedName>
</protein>
<sequence>MTTTEGENDSKSKVHRWVTKEEQSKVKRNTPPPSMCDGVRIASLKCTETHHKSQCKPFFEAAAKCKSAKTKLDDEEQKINQYYKEAPPLKQITLQQRLEEIRLEKSKPFPVPDVDFFSSSYSLKMDIKVKRLIKDINNLKPKAKLLVYFIFTSPPSSCMINTLQATKSTMQRSS</sequence>
<reference evidence="2 3" key="1">
    <citation type="journal article" date="2011" name="Genome Res.">
        <title>Phylogeny-wide analysis of social amoeba genomes highlights ancient origins for complex intercellular communication.</title>
        <authorList>
            <person name="Heidel A.J."/>
            <person name="Lawal H.M."/>
            <person name="Felder M."/>
            <person name="Schilde C."/>
            <person name="Helps N.R."/>
            <person name="Tunggal B."/>
            <person name="Rivero F."/>
            <person name="John U."/>
            <person name="Schleicher M."/>
            <person name="Eichinger L."/>
            <person name="Platzer M."/>
            <person name="Noegel A.A."/>
            <person name="Schaap P."/>
            <person name="Gloeckner G."/>
        </authorList>
    </citation>
    <scope>NUCLEOTIDE SEQUENCE [LARGE SCALE GENOMIC DNA]</scope>
    <source>
        <strain evidence="3">ATCC 26659 / Pp 5 / PN500</strain>
    </source>
</reference>
<dbReference type="AlphaFoldDB" id="D3AXI3"/>
<comment type="caution">
    <text evidence="2">The sequence shown here is derived from an EMBL/GenBank/DDBJ whole genome shotgun (WGS) entry which is preliminary data.</text>
</comment>
<organism evidence="2 3">
    <name type="scientific">Heterostelium pallidum (strain ATCC 26659 / Pp 5 / PN500)</name>
    <name type="common">Cellular slime mold</name>
    <name type="synonym">Polysphondylium pallidum</name>
    <dbReference type="NCBI Taxonomy" id="670386"/>
    <lineage>
        <taxon>Eukaryota</taxon>
        <taxon>Amoebozoa</taxon>
        <taxon>Evosea</taxon>
        <taxon>Eumycetozoa</taxon>
        <taxon>Dictyostelia</taxon>
        <taxon>Acytosteliales</taxon>
        <taxon>Acytosteliaceae</taxon>
        <taxon>Heterostelium</taxon>
    </lineage>
</organism>
<dbReference type="FunCoup" id="D3AXI3">
    <property type="interactions" value="421"/>
</dbReference>
<proteinExistence type="predicted"/>
<evidence type="ECO:0000313" key="3">
    <source>
        <dbReference type="Proteomes" id="UP000001396"/>
    </source>
</evidence>
<feature type="compositionally biased region" description="Basic and acidic residues" evidence="1">
    <location>
        <begin position="8"/>
        <end position="25"/>
    </location>
</feature>
<dbReference type="InParanoid" id="D3AXI3"/>